<organism evidence="1 2">
    <name type="scientific">Rhodopirellula islandica</name>
    <dbReference type="NCBI Taxonomy" id="595434"/>
    <lineage>
        <taxon>Bacteria</taxon>
        <taxon>Pseudomonadati</taxon>
        <taxon>Planctomycetota</taxon>
        <taxon>Planctomycetia</taxon>
        <taxon>Pirellulales</taxon>
        <taxon>Pirellulaceae</taxon>
        <taxon>Rhodopirellula</taxon>
    </lineage>
</organism>
<dbReference type="PATRIC" id="fig|595434.4.peg.3158"/>
<sequence length="38" mass="4470">MAHEFWRLARFRSGQLTIRQAVTERKKATHPLKCIAFA</sequence>
<comment type="caution">
    <text evidence="1">The sequence shown here is derived from an EMBL/GenBank/DDBJ whole genome shotgun (WGS) entry which is preliminary data.</text>
</comment>
<keyword evidence="2" id="KW-1185">Reference proteome</keyword>
<proteinExistence type="predicted"/>
<dbReference type="AlphaFoldDB" id="A0A0J1EGM0"/>
<reference evidence="1" key="1">
    <citation type="submission" date="2015-05" db="EMBL/GenBank/DDBJ databases">
        <title>Permanent draft genome of Rhodopirellula islandicus K833.</title>
        <authorList>
            <person name="Kizina J."/>
            <person name="Richter M."/>
            <person name="Glockner F.O."/>
            <person name="Harder J."/>
        </authorList>
    </citation>
    <scope>NUCLEOTIDE SEQUENCE [LARGE SCALE GENOMIC DNA]</scope>
    <source>
        <strain evidence="1">K833</strain>
    </source>
</reference>
<gene>
    <name evidence="1" type="ORF">RISK_003311</name>
</gene>
<protein>
    <submittedName>
        <fullName evidence="1">Uncharacterized protein</fullName>
    </submittedName>
</protein>
<evidence type="ECO:0000313" key="1">
    <source>
        <dbReference type="EMBL" id="KLU04689.1"/>
    </source>
</evidence>
<dbReference type="Proteomes" id="UP000036367">
    <property type="component" value="Unassembled WGS sequence"/>
</dbReference>
<evidence type="ECO:0000313" key="2">
    <source>
        <dbReference type="Proteomes" id="UP000036367"/>
    </source>
</evidence>
<dbReference type="EMBL" id="LECT01000026">
    <property type="protein sequence ID" value="KLU04689.1"/>
    <property type="molecule type" value="Genomic_DNA"/>
</dbReference>
<accession>A0A0J1EGM0</accession>
<name>A0A0J1EGM0_RHOIS</name>